<name>A0AAN8RRY1_9PEZI</name>
<dbReference type="Proteomes" id="UP001307849">
    <property type="component" value="Unassembled WGS sequence"/>
</dbReference>
<reference evidence="1 2" key="1">
    <citation type="submission" date="2019-10" db="EMBL/GenBank/DDBJ databases">
        <authorList>
            <person name="Palmer J.M."/>
        </authorList>
    </citation>
    <scope>NUCLEOTIDE SEQUENCE [LARGE SCALE GENOMIC DNA]</scope>
    <source>
        <strain evidence="1 2">TWF506</strain>
    </source>
</reference>
<organism evidence="1 2">
    <name type="scientific">Arthrobotrys conoides</name>
    <dbReference type="NCBI Taxonomy" id="74498"/>
    <lineage>
        <taxon>Eukaryota</taxon>
        <taxon>Fungi</taxon>
        <taxon>Dikarya</taxon>
        <taxon>Ascomycota</taxon>
        <taxon>Pezizomycotina</taxon>
        <taxon>Orbiliomycetes</taxon>
        <taxon>Orbiliales</taxon>
        <taxon>Orbiliaceae</taxon>
        <taxon>Arthrobotrys</taxon>
    </lineage>
</organism>
<proteinExistence type="predicted"/>
<evidence type="ECO:0000313" key="2">
    <source>
        <dbReference type="Proteomes" id="UP001307849"/>
    </source>
</evidence>
<sequence length="54" mass="6458">MYFFDFNVKIRTERALPQKSSPFTTTTTTFNKSSQFDYLKTYICLKLLKYGLFL</sequence>
<comment type="caution">
    <text evidence="1">The sequence shown here is derived from an EMBL/GenBank/DDBJ whole genome shotgun (WGS) entry which is preliminary data.</text>
</comment>
<accession>A0AAN8RRY1</accession>
<gene>
    <name evidence="1" type="ORF">TWF506_002129</name>
</gene>
<dbReference type="EMBL" id="JAVHJM010000010">
    <property type="protein sequence ID" value="KAK6503904.1"/>
    <property type="molecule type" value="Genomic_DNA"/>
</dbReference>
<dbReference type="AlphaFoldDB" id="A0AAN8RRY1"/>
<evidence type="ECO:0000313" key="1">
    <source>
        <dbReference type="EMBL" id="KAK6503904.1"/>
    </source>
</evidence>
<protein>
    <submittedName>
        <fullName evidence="1">Uncharacterized protein</fullName>
    </submittedName>
</protein>
<keyword evidence="2" id="KW-1185">Reference proteome</keyword>